<dbReference type="Proteomes" id="UP000245695">
    <property type="component" value="Chromosome 1"/>
</dbReference>
<dbReference type="CDD" id="cd11593">
    <property type="entry name" value="Agmatinase-like_2"/>
    <property type="match status" value="1"/>
</dbReference>
<dbReference type="Pfam" id="PF00491">
    <property type="entry name" value="Arginase"/>
    <property type="match status" value="1"/>
</dbReference>
<evidence type="ECO:0000313" key="7">
    <source>
        <dbReference type="Proteomes" id="UP000245695"/>
    </source>
</evidence>
<evidence type="ECO:0000256" key="2">
    <source>
        <dbReference type="ARBA" id="ARBA00022723"/>
    </source>
</evidence>
<evidence type="ECO:0000313" key="6">
    <source>
        <dbReference type="EMBL" id="CEI71924.1"/>
    </source>
</evidence>
<feature type="binding site" evidence="4">
    <location>
        <position position="218"/>
    </location>
    <ligand>
        <name>Mn(2+)</name>
        <dbReference type="ChEBI" id="CHEBI:29035"/>
        <label>1</label>
    </ligand>
</feature>
<dbReference type="RefSeq" id="WP_166504848.1">
    <property type="nucleotide sequence ID" value="NZ_JAKNTL010000003.1"/>
</dbReference>
<dbReference type="GO" id="GO:0008783">
    <property type="term" value="F:agmatinase activity"/>
    <property type="evidence" value="ECO:0007669"/>
    <property type="project" value="UniProtKB-EC"/>
</dbReference>
<feature type="binding site" evidence="4">
    <location>
        <position position="216"/>
    </location>
    <ligand>
        <name>Mn(2+)</name>
        <dbReference type="ChEBI" id="CHEBI:29035"/>
        <label>1</label>
    </ligand>
</feature>
<feature type="binding site" evidence="4">
    <location>
        <position position="139"/>
    </location>
    <ligand>
        <name>Mn(2+)</name>
        <dbReference type="ChEBI" id="CHEBI:29035"/>
        <label>1</label>
    </ligand>
</feature>
<dbReference type="PANTHER" id="PTHR11358">
    <property type="entry name" value="ARGINASE/AGMATINASE"/>
    <property type="match status" value="1"/>
</dbReference>
<dbReference type="Gene3D" id="3.40.800.10">
    <property type="entry name" value="Ureohydrolase domain"/>
    <property type="match status" value="1"/>
</dbReference>
<dbReference type="KEGG" id="rhom:FRIFI_0376"/>
<dbReference type="PROSITE" id="PS51409">
    <property type="entry name" value="ARGINASE_2"/>
    <property type="match status" value="1"/>
</dbReference>
<dbReference type="GO" id="GO:0033389">
    <property type="term" value="P:putrescine biosynthetic process from arginine, via agmatine"/>
    <property type="evidence" value="ECO:0007669"/>
    <property type="project" value="TreeGrafter"/>
</dbReference>
<dbReference type="GO" id="GO:0046872">
    <property type="term" value="F:metal ion binding"/>
    <property type="evidence" value="ECO:0007669"/>
    <property type="project" value="UniProtKB-KW"/>
</dbReference>
<comment type="similarity">
    <text evidence="1">Belongs to the arginase family. Agmatinase subfamily.</text>
</comment>
<feature type="binding site" evidence="4">
    <location>
        <position position="137"/>
    </location>
    <ligand>
        <name>Mn(2+)</name>
        <dbReference type="ChEBI" id="CHEBI:29035"/>
        <label>1</label>
    </ligand>
</feature>
<keyword evidence="7" id="KW-1185">Reference proteome</keyword>
<proteinExistence type="inferred from homology"/>
<evidence type="ECO:0000256" key="5">
    <source>
        <dbReference type="RuleBase" id="RU003684"/>
    </source>
</evidence>
<sequence length="299" mass="33825">MKTNKFSHISTFMGMETSYEDAEVVVFGAGFDGTTSNRPGTRFASSAMRPEFYGLETYSPILDLDLEDFKICDIGDLELSIGNTDKVLEEIYIGTKEIVNDNKVPFMIGGEHLVTLPAFKAVHEKYDDVFVIHFDAHTDLRQEYNNNENSHATVIKRVWDIVGDNRIFQFGIRSGTKEEFEFALKDKHTYMEVETINTFKDIINKLDGKNIYITIDLDVLDPSIFPGTGTPEPGGVTYREFREIFTILKESNTNIVGLDIVELSPDYDSTNVSTVVACKILRELSLVTADNIKSKRKVR</sequence>
<dbReference type="EC" id="3.5.3.11" evidence="6"/>
<evidence type="ECO:0000256" key="1">
    <source>
        <dbReference type="ARBA" id="ARBA00009227"/>
    </source>
</evidence>
<dbReference type="SUPFAM" id="SSF52768">
    <property type="entry name" value="Arginase/deacetylase"/>
    <property type="match status" value="1"/>
</dbReference>
<comment type="cofactor">
    <cofactor evidence="4">
        <name>Mn(2+)</name>
        <dbReference type="ChEBI" id="CHEBI:29035"/>
    </cofactor>
    <text evidence="4">Binds 2 manganese ions per subunit.</text>
</comment>
<accession>A0A2P2BSH8</accession>
<evidence type="ECO:0000256" key="3">
    <source>
        <dbReference type="ARBA" id="ARBA00022801"/>
    </source>
</evidence>
<keyword evidence="3 5" id="KW-0378">Hydrolase</keyword>
<dbReference type="NCBIfam" id="TIGR01230">
    <property type="entry name" value="agmatinase"/>
    <property type="match status" value="1"/>
</dbReference>
<dbReference type="PROSITE" id="PS01053">
    <property type="entry name" value="ARGINASE_1"/>
    <property type="match status" value="1"/>
</dbReference>
<dbReference type="InterPro" id="IPR023696">
    <property type="entry name" value="Ureohydrolase_dom_sf"/>
</dbReference>
<keyword evidence="2 4" id="KW-0479">Metal-binding</keyword>
<dbReference type="InterPro" id="IPR006035">
    <property type="entry name" value="Ureohydrolase"/>
</dbReference>
<dbReference type="PANTHER" id="PTHR11358:SF26">
    <property type="entry name" value="GUANIDINO ACID HYDROLASE, MITOCHONDRIAL"/>
    <property type="match status" value="1"/>
</dbReference>
<feature type="binding site" evidence="4">
    <location>
        <position position="135"/>
    </location>
    <ligand>
        <name>Mn(2+)</name>
        <dbReference type="ChEBI" id="CHEBI:29035"/>
        <label>1</label>
    </ligand>
</feature>
<gene>
    <name evidence="6" type="ORF">FRIFI_0376</name>
</gene>
<feature type="binding site" evidence="4">
    <location>
        <position position="112"/>
    </location>
    <ligand>
        <name>Mn(2+)</name>
        <dbReference type="ChEBI" id="CHEBI:29035"/>
        <label>1</label>
    </ligand>
</feature>
<dbReference type="InterPro" id="IPR020855">
    <property type="entry name" value="Ureohydrolase_Mn_BS"/>
</dbReference>
<dbReference type="PIRSF" id="PIRSF036979">
    <property type="entry name" value="Arginase"/>
    <property type="match status" value="1"/>
</dbReference>
<dbReference type="EMBL" id="LN650648">
    <property type="protein sequence ID" value="CEI71924.1"/>
    <property type="molecule type" value="Genomic_DNA"/>
</dbReference>
<dbReference type="InterPro" id="IPR005925">
    <property type="entry name" value="Agmatinase-rel"/>
</dbReference>
<protein>
    <submittedName>
        <fullName evidence="6">Agmatinase</fullName>
        <ecNumber evidence="6">3.5.3.11</ecNumber>
    </submittedName>
</protein>
<evidence type="ECO:0000256" key="4">
    <source>
        <dbReference type="PIRSR" id="PIRSR036979-1"/>
    </source>
</evidence>
<organism evidence="6 7">
    <name type="scientific">Romboutsia hominis</name>
    <dbReference type="NCBI Taxonomy" id="1507512"/>
    <lineage>
        <taxon>Bacteria</taxon>
        <taxon>Bacillati</taxon>
        <taxon>Bacillota</taxon>
        <taxon>Clostridia</taxon>
        <taxon>Peptostreptococcales</taxon>
        <taxon>Peptostreptococcaceae</taxon>
        <taxon>Romboutsia</taxon>
    </lineage>
</organism>
<dbReference type="AlphaFoldDB" id="A0A2P2BSH8"/>
<name>A0A2P2BSH8_9FIRM</name>
<reference evidence="6 7" key="1">
    <citation type="submission" date="2014-09" db="EMBL/GenBank/DDBJ databases">
        <authorList>
            <person name="Hornung B.V."/>
        </authorList>
    </citation>
    <scope>NUCLEOTIDE SEQUENCE [LARGE SCALE GENOMIC DNA]</scope>
    <source>
        <strain evidence="6 7">FRIFI</strain>
    </source>
</reference>
<keyword evidence="4" id="KW-0464">Manganese</keyword>